<gene>
    <name evidence="2" type="ORF">SAMN04488122_5128</name>
</gene>
<evidence type="ECO:0000256" key="1">
    <source>
        <dbReference type="SAM" id="SignalP"/>
    </source>
</evidence>
<name>A0A1I0S9S7_9BACT</name>
<feature type="chain" id="PRO_5011766908" description="PA14 domain-containing protein" evidence="1">
    <location>
        <begin position="33"/>
        <end position="2170"/>
    </location>
</feature>
<protein>
    <recommendedName>
        <fullName evidence="4">PA14 domain-containing protein</fullName>
    </recommendedName>
</protein>
<dbReference type="Proteomes" id="UP000199310">
    <property type="component" value="Unassembled WGS sequence"/>
</dbReference>
<organism evidence="2 3">
    <name type="scientific">Chitinophaga arvensicola</name>
    <dbReference type="NCBI Taxonomy" id="29529"/>
    <lineage>
        <taxon>Bacteria</taxon>
        <taxon>Pseudomonadati</taxon>
        <taxon>Bacteroidota</taxon>
        <taxon>Chitinophagia</taxon>
        <taxon>Chitinophagales</taxon>
        <taxon>Chitinophagaceae</taxon>
        <taxon>Chitinophaga</taxon>
    </lineage>
</organism>
<accession>A0A1I0S9S7</accession>
<evidence type="ECO:0000313" key="2">
    <source>
        <dbReference type="EMBL" id="SEW52802.1"/>
    </source>
</evidence>
<keyword evidence="1" id="KW-0732">Signal</keyword>
<proteinExistence type="predicted"/>
<feature type="signal peptide" evidence="1">
    <location>
        <begin position="1"/>
        <end position="32"/>
    </location>
</feature>
<keyword evidence="3" id="KW-1185">Reference proteome</keyword>
<sequence>MIPGNMIFRKSIAVFFLGLLAFQIFMPCAAWALTTGPSQPESKQFVEAGTSETVDLFTGAFKYNIPLMDIDGYPINLNYQSGVGMDDEASWVGLGWNLNVGAINRSLRGIPDDMNGDKVITEHYTAPKTTTGGRGTVKAEFFGGTKLIGLKGSLSLGVFSDTYTGIGAEFGINAGISLTRGTGSLTPGLGVGLMSNTSNGVDVTPNITLALYDKSNENKTTNVGLSANLGYNTRQGLKSLTLTGSFGLTTRDYFGDPGSASFDAGGIGFTYNTPPFYPHIGVPYRSTNRSYSIDVGPSGAGAFAGAGLTGYRYKREILNRVNTNPAYGYLYANRGKDVPNAVMDFMREKDNAVIPNMPNIAIPVATADIFSYSSQTGSGQFRLHRGGTGVVFDPAVSDVNNTTTLGVDLGFGLYFHGGITFYKQDISNKTGKWKKENYFNEVGDYRNSDTNPEEEHAYFKQMDEKNIGNSRYESLINGEDVVHVSLDGLKAKNELKDGYNNTYPISYGTPLVKNSRQVRRNAISYLTASETYKGGVIKMKEDYRENKVAGFTPAPPSAVIESRYGTHLSEFTVTGDDGKRMVYSLPVYNKVQEEYSFATDPNAPKDENNNLVGFSLKPDGGIQHNYGIDKYFHKETQPAYASAFLLSAILSPDYIDVTGNGITDDDLGTAIKFNYTRVNSNYKWRSPMKPRMALYNKALNADTDDDKSSIVYGEKEIWLLNSIETKNKVMYFLLDDRKDALGVTGIMGDIDKTATGKQRCLKEIRLYAKKDLTTPIKTVVLNYDYTLCKKVPNQMDANSGKLTLTGLYFTYGASTKGQHFPYTFRYMGANPDYGYLSTDRWGNYKLPKSGLNNLSNDRFPYSLQDKTMADQNASAWNLTDITLPTGGEMHVDYESGDYAYVQDKPAMQMVELKQLVNDKGAPAENLYDARGFLIHINEPLKGDKTNDFIARYLNSERDFYAKLFVNVTDRVENGASEEKCDYIPCYAKVDKVLDIGGGDVAVIFEEMSEGNVTSNPFIFAAWQKMRLEYPKYAYPGYKNRISDDMPIQAALGALVNSISNLREITGNFYKRAERKRFARSVDLKKSFGRIARVDGMKPGGGARVKRVTISDIWNTISGEPLTGATYGQEYTYTTTWNGKTISSGVASYEPGVGGDENPLRLPVSYTEDVKGGLNNYYYLEKPFGESLFPAPVVGYSKVVVKDLNASGVVDAAPKTGWVQHEFYTARDFPVQVSYDQSPETYNYDSKGWFSFIGSNVAHELVLSQGYVVKLNDMHGKPKAERVFNQSGAEIANTSYYFNAKPLGAGTQALVNNVDVVNEKGVVMQNQVIGREIEMMVDMREEETSNTGRTIRQGMDMIPGFPIPWVIPHWPMSQNDEYRLFRSASVLKTVQYSGVLDRVVKTINGSTVTTKNTLYDAVTGDPVVTTINNEFDDPVYQVNMPAYWMNSGMSGAYKNNNAVIRNFRTDAKGKIPSAYNGFMTPGDELIDLNQQDSTYWVIKTLTKGDQASSYKIIRRNGEVAINFQSDVKLARSGYRNQLTAPGASVVCLKNPVQNGAFRFTTDTDDELASMAVLDANVTLYDQSWGARLEKDSIAEGYDYARPDRGVFIRKPNANDLMCPDYAKFKDPEDGNEGTTFYNPEGAEYGNRTGYFWGGNGYTGRLNTIGMYPRNKGTRDNFLWYSYSTDITLEPAASYSLGLAGNDEVYVYIDGILRKKLIEEKLSNHRKWHVVELPDILPGKHHFRIMGRNSRDVQASFAAEIYNKSAYELYSTGNYTNIIAYSSEDLIRYPADVQELQGEAGTLISEEHYTKPIRFQVNPFLYGFLGNWRPVEQKAFLVNRTGQQLSVPDIRKGGVYQNFTPYWYFSLADNAWKQTSVNDEKWVGTGTTTLFDAQGNGQESKDPLGIFKSALFSFNNTLTAAVAANAMQREIFYDGFEDYVYRVTAIPENSSPKDSFNMFVMIRDKGQYTDWLDNKIAHTGKYSLKLNSPLVLYTHPHENVHHTVPYLDLSSLGDYMRTTRPYVYPAGFAPKPYSEYIFSAWVKDAQPAGSTSDLKVSINDVDQRLTVKASVEGWKLVELKFYAGATASTTAVTLSASSATRIDDIRILPVAGSIKTFAYDPKNQRLMAQLDENNLATLYEYDDEGTLIRLKKETDRGIMTIKENRSSYRAQN</sequence>
<dbReference type="EMBL" id="FOJG01000002">
    <property type="protein sequence ID" value="SEW52802.1"/>
    <property type="molecule type" value="Genomic_DNA"/>
</dbReference>
<reference evidence="3" key="1">
    <citation type="submission" date="2016-10" db="EMBL/GenBank/DDBJ databases">
        <authorList>
            <person name="Varghese N."/>
            <person name="Submissions S."/>
        </authorList>
    </citation>
    <scope>NUCLEOTIDE SEQUENCE [LARGE SCALE GENOMIC DNA]</scope>
    <source>
        <strain evidence="3">DSM 3695</strain>
    </source>
</reference>
<evidence type="ECO:0008006" key="4">
    <source>
        <dbReference type="Google" id="ProtNLM"/>
    </source>
</evidence>
<dbReference type="STRING" id="29529.SAMN04488122_5128"/>
<dbReference type="Gene3D" id="2.60.120.260">
    <property type="entry name" value="Galactose-binding domain-like"/>
    <property type="match status" value="1"/>
</dbReference>
<evidence type="ECO:0000313" key="3">
    <source>
        <dbReference type="Proteomes" id="UP000199310"/>
    </source>
</evidence>